<evidence type="ECO:0000313" key="1">
    <source>
        <dbReference type="EMBL" id="MFD1225265.1"/>
    </source>
</evidence>
<dbReference type="GO" id="GO:0016787">
    <property type="term" value="F:hydrolase activity"/>
    <property type="evidence" value="ECO:0007669"/>
    <property type="project" value="UniProtKB-KW"/>
</dbReference>
<organism evidence="1 2">
    <name type="scientific">Paenibacillus vulneris</name>
    <dbReference type="NCBI Taxonomy" id="1133364"/>
    <lineage>
        <taxon>Bacteria</taxon>
        <taxon>Bacillati</taxon>
        <taxon>Bacillota</taxon>
        <taxon>Bacilli</taxon>
        <taxon>Bacillales</taxon>
        <taxon>Paenibacillaceae</taxon>
        <taxon>Paenibacillus</taxon>
    </lineage>
</organism>
<keyword evidence="1" id="KW-0378">Hydrolase</keyword>
<dbReference type="SUPFAM" id="SSF48208">
    <property type="entry name" value="Six-hairpin glycosidases"/>
    <property type="match status" value="1"/>
</dbReference>
<gene>
    <name evidence="1" type="ORF">ACFQ4B_34815</name>
</gene>
<dbReference type="InterPro" id="IPR012341">
    <property type="entry name" value="6hp_glycosidase-like_sf"/>
</dbReference>
<dbReference type="EMBL" id="JBHTLU010000058">
    <property type="protein sequence ID" value="MFD1225265.1"/>
    <property type="molecule type" value="Genomic_DNA"/>
</dbReference>
<evidence type="ECO:0000313" key="2">
    <source>
        <dbReference type="Proteomes" id="UP001597180"/>
    </source>
</evidence>
<name>A0ABW3V005_9BACL</name>
<reference evidence="2" key="1">
    <citation type="journal article" date="2019" name="Int. J. Syst. Evol. Microbiol.">
        <title>The Global Catalogue of Microorganisms (GCM) 10K type strain sequencing project: providing services to taxonomists for standard genome sequencing and annotation.</title>
        <authorList>
            <consortium name="The Broad Institute Genomics Platform"/>
            <consortium name="The Broad Institute Genome Sequencing Center for Infectious Disease"/>
            <person name="Wu L."/>
            <person name="Ma J."/>
        </authorList>
    </citation>
    <scope>NUCLEOTIDE SEQUENCE [LARGE SCALE GENOMIC DNA]</scope>
    <source>
        <strain evidence="2">CCUG 53270</strain>
    </source>
</reference>
<dbReference type="Gene3D" id="1.50.10.10">
    <property type="match status" value="1"/>
</dbReference>
<sequence>MKINRKALVTRHNPVIREVLDLSPLSVGNGEFAFTADFTGLQTFPESYTIPLGTQSQWAWHSSGGRNVWSLNDVRMQYRDEERQLGGYPIRAEDKEEAYHWLRQNPHRLQLGQFGFEFTSASGELLNLDAITDIEQTLDLWSGIIVSRFRVDDQPVIVHTFCHPSLDSFGVTVESPLLAEGRLRIRVRFPAPGMTSRSWDRSIDLHWGEPDSHATTCSKSSPTGALLERTMDEDGYNVALGWSQGRLEQTGKHEFILHGDQISKYMEFTAGFSPLGQVIALASAEEMMEASRDHWESFWMSGGAVELADSKDPRALELERRIVLSQFNTAIHSAGSVPPQETGLLYNSWFGKLHLEMHWWHAFHFPLWGRAHLLERSMGWYNDILPAAREIARSQGYQGARWPKMVAAEGAQSPSVIAPLLIWQQPHPIVMAELCYLAKPTRETLERYRDVVLESADFMASFAEWDEKGRRYVLGPPVIPAQENHKAEHTWNPTYELEYWRHGLEVAMEWAKRLGVPVNPKWLEVSEQLSELPQLDGVYLAHENCPDTYTKANIDHPSMLGALGLLPGKKADPAVMRNTLQRVMDSWRWEHTWGWDYPMAAMTAARLGEGEWAVDLLLKEVTKNTYLPNGHNYQRPGLYAYLPGNGGLLTAVAMMACGWQGSPERHAPGFPSDGSWTVRWEGLHPWM</sequence>
<dbReference type="InterPro" id="IPR008928">
    <property type="entry name" value="6-hairpin_glycosidase_sf"/>
</dbReference>
<dbReference type="Proteomes" id="UP001597180">
    <property type="component" value="Unassembled WGS sequence"/>
</dbReference>
<dbReference type="RefSeq" id="WP_345593996.1">
    <property type="nucleotide sequence ID" value="NZ_BAABJG010000052.1"/>
</dbReference>
<comment type="caution">
    <text evidence="1">The sequence shown here is derived from an EMBL/GenBank/DDBJ whole genome shotgun (WGS) entry which is preliminary data.</text>
</comment>
<protein>
    <submittedName>
        <fullName evidence="1">Glycoside hydrolase family 65</fullName>
    </submittedName>
</protein>
<keyword evidence="2" id="KW-1185">Reference proteome</keyword>
<proteinExistence type="predicted"/>
<accession>A0ABW3V005</accession>